<keyword evidence="3" id="KW-1185">Reference proteome</keyword>
<feature type="compositionally biased region" description="Low complexity" evidence="1">
    <location>
        <begin position="30"/>
        <end position="41"/>
    </location>
</feature>
<evidence type="ECO:0000256" key="1">
    <source>
        <dbReference type="SAM" id="MobiDB-lite"/>
    </source>
</evidence>
<evidence type="ECO:0000313" key="2">
    <source>
        <dbReference type="EMBL" id="EME44761.1"/>
    </source>
</evidence>
<accession>N1PMV0</accession>
<dbReference type="AlphaFoldDB" id="N1PMV0"/>
<dbReference type="HOGENOM" id="CLU_1151779_0_0_1"/>
<reference evidence="2 3" key="2">
    <citation type="journal article" date="2012" name="PLoS Pathog.">
        <title>Diverse lifestyles and strategies of plant pathogenesis encoded in the genomes of eighteen Dothideomycetes fungi.</title>
        <authorList>
            <person name="Ohm R.A."/>
            <person name="Feau N."/>
            <person name="Henrissat B."/>
            <person name="Schoch C.L."/>
            <person name="Horwitz B.A."/>
            <person name="Barry K.W."/>
            <person name="Condon B.J."/>
            <person name="Copeland A.C."/>
            <person name="Dhillon B."/>
            <person name="Glaser F."/>
            <person name="Hesse C.N."/>
            <person name="Kosti I."/>
            <person name="LaButti K."/>
            <person name="Lindquist E.A."/>
            <person name="Lucas S."/>
            <person name="Salamov A.A."/>
            <person name="Bradshaw R.E."/>
            <person name="Ciuffetti L."/>
            <person name="Hamelin R.C."/>
            <person name="Kema G.H.J."/>
            <person name="Lawrence C."/>
            <person name="Scott J.A."/>
            <person name="Spatafora J.W."/>
            <person name="Turgeon B.G."/>
            <person name="de Wit P.J.G.M."/>
            <person name="Zhong S."/>
            <person name="Goodwin S.B."/>
            <person name="Grigoriev I.V."/>
        </authorList>
    </citation>
    <scope>NUCLEOTIDE SEQUENCE [LARGE SCALE GENOMIC DNA]</scope>
    <source>
        <strain evidence="3">NZE10 / CBS 128990</strain>
    </source>
</reference>
<name>N1PMV0_DOTSN</name>
<reference evidence="3" key="1">
    <citation type="journal article" date="2012" name="PLoS Genet.">
        <title>The genomes of the fungal plant pathogens Cladosporium fulvum and Dothistroma septosporum reveal adaptation to different hosts and lifestyles but also signatures of common ancestry.</title>
        <authorList>
            <person name="de Wit P.J.G.M."/>
            <person name="van der Burgt A."/>
            <person name="Oekmen B."/>
            <person name="Stergiopoulos I."/>
            <person name="Abd-Elsalam K.A."/>
            <person name="Aerts A.L."/>
            <person name="Bahkali A.H."/>
            <person name="Beenen H.G."/>
            <person name="Chettri P."/>
            <person name="Cox M.P."/>
            <person name="Datema E."/>
            <person name="de Vries R.P."/>
            <person name="Dhillon B."/>
            <person name="Ganley A.R."/>
            <person name="Griffiths S.A."/>
            <person name="Guo Y."/>
            <person name="Hamelin R.C."/>
            <person name="Henrissat B."/>
            <person name="Kabir M.S."/>
            <person name="Jashni M.K."/>
            <person name="Kema G."/>
            <person name="Klaubauf S."/>
            <person name="Lapidus A."/>
            <person name="Levasseur A."/>
            <person name="Lindquist E."/>
            <person name="Mehrabi R."/>
            <person name="Ohm R.A."/>
            <person name="Owen T.J."/>
            <person name="Salamov A."/>
            <person name="Schwelm A."/>
            <person name="Schijlen E."/>
            <person name="Sun H."/>
            <person name="van den Burg H.A."/>
            <person name="van Ham R.C.H.J."/>
            <person name="Zhang S."/>
            <person name="Goodwin S.B."/>
            <person name="Grigoriev I.V."/>
            <person name="Collemare J."/>
            <person name="Bradshaw R.E."/>
        </authorList>
    </citation>
    <scope>NUCLEOTIDE SEQUENCE [LARGE SCALE GENOMIC DNA]</scope>
    <source>
        <strain evidence="3">NZE10 / CBS 128990</strain>
    </source>
</reference>
<organism evidence="2 3">
    <name type="scientific">Dothistroma septosporum (strain NZE10 / CBS 128990)</name>
    <name type="common">Red band needle blight fungus</name>
    <name type="synonym">Mycosphaerella pini</name>
    <dbReference type="NCBI Taxonomy" id="675120"/>
    <lineage>
        <taxon>Eukaryota</taxon>
        <taxon>Fungi</taxon>
        <taxon>Dikarya</taxon>
        <taxon>Ascomycota</taxon>
        <taxon>Pezizomycotina</taxon>
        <taxon>Dothideomycetes</taxon>
        <taxon>Dothideomycetidae</taxon>
        <taxon>Mycosphaerellales</taxon>
        <taxon>Mycosphaerellaceae</taxon>
        <taxon>Dothistroma</taxon>
    </lineage>
</organism>
<feature type="compositionally biased region" description="Polar residues" evidence="1">
    <location>
        <begin position="1"/>
        <end position="12"/>
    </location>
</feature>
<feature type="region of interest" description="Disordered" evidence="1">
    <location>
        <begin position="1"/>
        <end position="57"/>
    </location>
</feature>
<feature type="compositionally biased region" description="Basic and acidic residues" evidence="1">
    <location>
        <begin position="119"/>
        <end position="131"/>
    </location>
</feature>
<dbReference type="OrthoDB" id="10537344at2759"/>
<feature type="region of interest" description="Disordered" evidence="1">
    <location>
        <begin position="118"/>
        <end position="144"/>
    </location>
</feature>
<proteinExistence type="predicted"/>
<sequence>MECNHIRTSSASTGGGRERALSVVSEGYRTSTTAPTSPATSLPDHNSPEDNEILEIGKDTFEANIQHVRKDSCQSEKSLGTNKPDTNAIDELKVIDGSTLGGNDPLHSYIRAYNVEPRSWTEERQREERKSSRPPTSKRKRSAAVVNSSYLDPDWYDILPYSRQDLITSGLDMEADPERTSEQFWEKVRGAWNLSMRFESVEERREGFETDWVRTEPSTPHGRGAFRQTWFEEELTVGETW</sequence>
<evidence type="ECO:0000313" key="3">
    <source>
        <dbReference type="Proteomes" id="UP000016933"/>
    </source>
</evidence>
<dbReference type="Proteomes" id="UP000016933">
    <property type="component" value="Unassembled WGS sequence"/>
</dbReference>
<gene>
    <name evidence="2" type="ORF">DOTSEDRAFT_24751</name>
</gene>
<dbReference type="EMBL" id="KB446539">
    <property type="protein sequence ID" value="EME44761.1"/>
    <property type="molecule type" value="Genomic_DNA"/>
</dbReference>
<dbReference type="OMA" id="FEANIQH"/>
<protein>
    <submittedName>
        <fullName evidence="2">Uncharacterized protein</fullName>
    </submittedName>
</protein>